<sequence length="61" mass="6716">MIPKSFPGQKSDYPSLIKSVNNFSLTEVNTEATRTRRQAAAEGSSRPDAHMETVMSMGSRL</sequence>
<gene>
    <name evidence="2" type="ORF">EXN66_Car006176</name>
</gene>
<name>A0A6G1PJY4_CHAAH</name>
<protein>
    <submittedName>
        <fullName evidence="2">Uncharacterized protein</fullName>
    </submittedName>
</protein>
<dbReference type="Proteomes" id="UP000503349">
    <property type="component" value="Chromosome 6"/>
</dbReference>
<evidence type="ECO:0000256" key="1">
    <source>
        <dbReference type="SAM" id="MobiDB-lite"/>
    </source>
</evidence>
<dbReference type="AlphaFoldDB" id="A0A6G1PJY4"/>
<keyword evidence="3" id="KW-1185">Reference proteome</keyword>
<proteinExistence type="predicted"/>
<organism evidence="2 3">
    <name type="scientific">Channa argus</name>
    <name type="common">Northern snakehead</name>
    <name type="synonym">Ophicephalus argus</name>
    <dbReference type="NCBI Taxonomy" id="215402"/>
    <lineage>
        <taxon>Eukaryota</taxon>
        <taxon>Metazoa</taxon>
        <taxon>Chordata</taxon>
        <taxon>Craniata</taxon>
        <taxon>Vertebrata</taxon>
        <taxon>Euteleostomi</taxon>
        <taxon>Actinopterygii</taxon>
        <taxon>Neopterygii</taxon>
        <taxon>Teleostei</taxon>
        <taxon>Neoteleostei</taxon>
        <taxon>Acanthomorphata</taxon>
        <taxon>Anabantaria</taxon>
        <taxon>Anabantiformes</taxon>
        <taxon>Channoidei</taxon>
        <taxon>Channidae</taxon>
        <taxon>Channa</taxon>
    </lineage>
</organism>
<feature type="region of interest" description="Disordered" evidence="1">
    <location>
        <begin position="28"/>
        <end position="61"/>
    </location>
</feature>
<reference evidence="3" key="2">
    <citation type="submission" date="2019-02" db="EMBL/GenBank/DDBJ databases">
        <title>Opniocepnalus argus Var Kimnra genome.</title>
        <authorList>
            <person name="Zhou C."/>
            <person name="Xiao S."/>
        </authorList>
    </citation>
    <scope>NUCLEOTIDE SEQUENCE [LARGE SCALE GENOMIC DNA]</scope>
</reference>
<accession>A0A6G1PJY4</accession>
<reference evidence="2 3" key="1">
    <citation type="submission" date="2019-02" db="EMBL/GenBank/DDBJ databases">
        <title>Opniocepnalus argus genome.</title>
        <authorList>
            <person name="Zhou C."/>
            <person name="Xiao S."/>
        </authorList>
    </citation>
    <scope>NUCLEOTIDE SEQUENCE [LARGE SCALE GENOMIC DNA]</scope>
    <source>
        <strain evidence="2">OARG1902GOOAL</strain>
        <tissue evidence="2">Muscle</tissue>
    </source>
</reference>
<evidence type="ECO:0000313" key="2">
    <source>
        <dbReference type="EMBL" id="KAF3690503.1"/>
    </source>
</evidence>
<evidence type="ECO:0000313" key="3">
    <source>
        <dbReference type="Proteomes" id="UP000503349"/>
    </source>
</evidence>
<dbReference type="EMBL" id="CM015717">
    <property type="protein sequence ID" value="KAF3690503.1"/>
    <property type="molecule type" value="Genomic_DNA"/>
</dbReference>